<organism evidence="2 3">
    <name type="scientific">Bacillus thuringiensis</name>
    <dbReference type="NCBI Taxonomy" id="1428"/>
    <lineage>
        <taxon>Bacteria</taxon>
        <taxon>Bacillati</taxon>
        <taxon>Bacillota</taxon>
        <taxon>Bacilli</taxon>
        <taxon>Bacillales</taxon>
        <taxon>Bacillaceae</taxon>
        <taxon>Bacillus</taxon>
        <taxon>Bacillus cereus group</taxon>
    </lineage>
</organism>
<keyword evidence="1" id="KW-0175">Coiled coil</keyword>
<dbReference type="Proteomes" id="UP000194551">
    <property type="component" value="Unassembled WGS sequence"/>
</dbReference>
<dbReference type="InterPro" id="IPR027417">
    <property type="entry name" value="P-loop_NTPase"/>
</dbReference>
<evidence type="ECO:0000256" key="1">
    <source>
        <dbReference type="SAM" id="Coils"/>
    </source>
</evidence>
<dbReference type="RefSeq" id="WP_074642471.1">
    <property type="nucleotide sequence ID" value="NZ_CAKJXA010000099.1"/>
</dbReference>
<evidence type="ECO:0008006" key="4">
    <source>
        <dbReference type="Google" id="ProtNLM"/>
    </source>
</evidence>
<evidence type="ECO:0000313" key="2">
    <source>
        <dbReference type="EMBL" id="OUA02089.1"/>
    </source>
</evidence>
<feature type="coiled-coil region" evidence="1">
    <location>
        <begin position="445"/>
        <end position="472"/>
    </location>
</feature>
<dbReference type="AlphaFoldDB" id="A0A9X6Q2V8"/>
<comment type="caution">
    <text evidence="2">The sequence shown here is derived from an EMBL/GenBank/DDBJ whole genome shotgun (WGS) entry which is preliminary data.</text>
</comment>
<feature type="coiled-coil region" evidence="1">
    <location>
        <begin position="224"/>
        <end position="319"/>
    </location>
</feature>
<evidence type="ECO:0000313" key="3">
    <source>
        <dbReference type="Proteomes" id="UP000194551"/>
    </source>
</evidence>
<sequence length="630" mass="73488">MELVKIKVKGQLRLNLTFKKRNIILGENRTGKSTLMNLILYSLGGRIDNFIDEIKSGLCKQVELDIKCKSGRAFRIIRSLPKSEVVSVIPFDDFEQLLENEIELMDLSDFSDFILNEEGYHIQKISYGKNQNASLRFYFLLRAIFVDQDTPASAVLANIGGEDSGYLNNQKLIKKAIVEEFLGKENYQIQKIRFQLQNLTKERQIVQGKLNITKEMIDRQIEKNNVLVKNIDKIRIELDRLAKEKKQLDEAKTQQLVQLAAVNEKYNEEDLQYLKEQKESILSNIRTLKLELYDLDQLLKELKQELEQLKKKYVARQILTQIPIDKCPICLTNHDFEINDDRCPICKETLNNNNEQAFRYKKMLEETYKESTYLIKELKKELILEKKHLDKIDKQINKKRIEYIENLKELKTPIDEVVNTITNKYEDIIRKEELYKHFLESLEYEKELIGEKADLAGEISELRDELSDLEKNDSVSDIEKITIWQSRFSSTLKFIFGDVANITLDENYQPVIDGANLVNVSSASLKVAARLSYILSLFDLKDETEINHLGFILFDSPKDKDLDTNKYRRFLELISEIGGGQVIITGSSEERYLYEDLFEVHEFLLDLDPDKKLLSPPKRVIKRKKNPSSK</sequence>
<proteinExistence type="predicted"/>
<dbReference type="EMBL" id="NFEM01000081">
    <property type="protein sequence ID" value="OUA02089.1"/>
    <property type="molecule type" value="Genomic_DNA"/>
</dbReference>
<dbReference type="Gene3D" id="3.40.50.300">
    <property type="entry name" value="P-loop containing nucleotide triphosphate hydrolases"/>
    <property type="match status" value="1"/>
</dbReference>
<dbReference type="PANTHER" id="PTHR32182:SF22">
    <property type="entry name" value="ATP-DEPENDENT ENDONUCLEASE, OLD FAMILY-RELATED"/>
    <property type="match status" value="1"/>
</dbReference>
<dbReference type="GO" id="GO:0006302">
    <property type="term" value="P:double-strand break repair"/>
    <property type="evidence" value="ECO:0007669"/>
    <property type="project" value="TreeGrafter"/>
</dbReference>
<reference evidence="2 3" key="1">
    <citation type="submission" date="2016-10" db="EMBL/GenBank/DDBJ databases">
        <title>Comparative genomics of Bacillus thuringiensis reveals a path to pathogens against multiple invertebrate hosts.</title>
        <authorList>
            <person name="Zheng J."/>
            <person name="Gao Q."/>
            <person name="Liu H."/>
            <person name="Peng D."/>
            <person name="Ruan L."/>
            <person name="Sun M."/>
        </authorList>
    </citation>
    <scope>NUCLEOTIDE SEQUENCE [LARGE SCALE GENOMIC DNA]</scope>
    <source>
        <strain evidence="2">HD5</strain>
    </source>
</reference>
<dbReference type="GO" id="GO:0000731">
    <property type="term" value="P:DNA synthesis involved in DNA repair"/>
    <property type="evidence" value="ECO:0007669"/>
    <property type="project" value="TreeGrafter"/>
</dbReference>
<protein>
    <recommendedName>
        <fullName evidence="4">Rad50/SbcC-type AAA domain-containing protein</fullName>
    </recommendedName>
</protein>
<name>A0A9X6Q2V8_BACTU</name>
<dbReference type="SUPFAM" id="SSF52540">
    <property type="entry name" value="P-loop containing nucleoside triphosphate hydrolases"/>
    <property type="match status" value="1"/>
</dbReference>
<feature type="coiled-coil region" evidence="1">
    <location>
        <begin position="361"/>
        <end position="395"/>
    </location>
</feature>
<accession>A0A9X6Q2V8</accession>
<dbReference type="PANTHER" id="PTHR32182">
    <property type="entry name" value="DNA REPLICATION AND REPAIR PROTEIN RECF"/>
    <property type="match status" value="1"/>
</dbReference>
<gene>
    <name evidence="2" type="ORF">BK774_16600</name>
</gene>